<gene>
    <name evidence="1" type="ORF">MBSD_0282</name>
    <name evidence="2" type="ORF">MBSD_n2740</name>
</gene>
<dbReference type="InterPro" id="IPR010710">
    <property type="entry name" value="DUF1289"/>
</dbReference>
<reference evidence="2" key="2">
    <citation type="submission" date="2015-08" db="EMBL/GenBank/DDBJ databases">
        <title>Complete DNA Sequence of Pseudomonas syringae pv. actinidiae, the Causal Agent of Kiwifruit Canker Disease.</title>
        <authorList>
            <person name="Rikkerink E.H.A."/>
            <person name="Fineran P.C."/>
        </authorList>
    </citation>
    <scope>NUCLEOTIDE SEQUENCE</scope>
    <source>
        <strain evidence="2">SkMP5</strain>
    </source>
</reference>
<evidence type="ECO:0000313" key="3">
    <source>
        <dbReference type="Proteomes" id="UP000253740"/>
    </source>
</evidence>
<accession>A0A0K8QRV9</accession>
<sequence>MPAETPAAASLTPCVGVCRLGADGLCVGCRRTPDEIARWRELGDAERLRLMRDVLPLRQERR</sequence>
<dbReference type="PANTHER" id="PTHR35175:SF2">
    <property type="entry name" value="DUF1289 DOMAIN-CONTAINING PROTEIN"/>
    <property type="match status" value="1"/>
</dbReference>
<keyword evidence="3" id="KW-1185">Reference proteome</keyword>
<dbReference type="HOGENOM" id="CLU_162538_4_2_6"/>
<proteinExistence type="predicted"/>
<dbReference type="AlphaFoldDB" id="A0A0K8QRV9"/>
<dbReference type="PANTHER" id="PTHR35175">
    <property type="entry name" value="DUF1289 DOMAIN-CONTAINING PROTEIN"/>
    <property type="match status" value="1"/>
</dbReference>
<evidence type="ECO:0000313" key="1">
    <source>
        <dbReference type="EMBL" id="GAN43772.1"/>
    </source>
</evidence>
<dbReference type="Proteomes" id="UP000253740">
    <property type="component" value="Unassembled WGS sequence"/>
</dbReference>
<dbReference type="EMBL" id="DF970270">
    <property type="protein sequence ID" value="GAP67416.1"/>
    <property type="molecule type" value="Genomic_DNA"/>
</dbReference>
<protein>
    <submittedName>
        <fullName evidence="2">Nudix hydrolase family transmembrane protein</fullName>
    </submittedName>
</protein>
<reference evidence="1" key="1">
    <citation type="submission" date="2015-03" db="EMBL/GenBank/DDBJ databases">
        <title>Draft genome sequence of Mizugakiibacter sediminis skMP5.</title>
        <authorList>
            <person name="Watanabe T."/>
            <person name="Kojima H."/>
            <person name="Fukui M."/>
        </authorList>
    </citation>
    <scope>NUCLEOTIDE SEQUENCE</scope>
    <source>
        <strain evidence="1">SkMP5</strain>
    </source>
</reference>
<keyword evidence="2" id="KW-0472">Membrane</keyword>
<name>A0A0K8QRV9_9GAMM</name>
<keyword evidence="2" id="KW-0378">Hydrolase</keyword>
<dbReference type="Pfam" id="PF06945">
    <property type="entry name" value="DUF1289"/>
    <property type="match status" value="1"/>
</dbReference>
<organism evidence="2">
    <name type="scientific">Mizugakiibacter sediminis</name>
    <dbReference type="NCBI Taxonomy" id="1475481"/>
    <lineage>
        <taxon>Bacteria</taxon>
        <taxon>Pseudomonadati</taxon>
        <taxon>Pseudomonadota</taxon>
        <taxon>Gammaproteobacteria</taxon>
        <taxon>Lysobacterales</taxon>
        <taxon>Rhodanobacteraceae</taxon>
        <taxon>Mizugakiibacter</taxon>
    </lineage>
</organism>
<evidence type="ECO:0000313" key="2">
    <source>
        <dbReference type="EMBL" id="GAP67416.1"/>
    </source>
</evidence>
<dbReference type="EMBL" id="DF952378">
    <property type="protein sequence ID" value="GAN43772.1"/>
    <property type="molecule type" value="Genomic_DNA"/>
</dbReference>
<dbReference type="GO" id="GO:0016787">
    <property type="term" value="F:hydrolase activity"/>
    <property type="evidence" value="ECO:0007669"/>
    <property type="project" value="UniProtKB-KW"/>
</dbReference>
<keyword evidence="2" id="KW-0812">Transmembrane</keyword>